<proteinExistence type="predicted"/>
<organism evidence="1 2">
    <name type="scientific">Candidatus Woesebacteria bacterium RIFCSPLOWO2_01_FULL_37_19</name>
    <dbReference type="NCBI Taxonomy" id="1802514"/>
    <lineage>
        <taxon>Bacteria</taxon>
        <taxon>Candidatus Woeseibacteriota</taxon>
    </lineage>
</organism>
<gene>
    <name evidence="1" type="ORF">A2955_01105</name>
</gene>
<accession>A0A1F8AY51</accession>
<evidence type="ECO:0000313" key="1">
    <source>
        <dbReference type="EMBL" id="OGM56560.1"/>
    </source>
</evidence>
<evidence type="ECO:0000313" key="2">
    <source>
        <dbReference type="Proteomes" id="UP000177501"/>
    </source>
</evidence>
<name>A0A1F8AY51_9BACT</name>
<protein>
    <submittedName>
        <fullName evidence="1">Uncharacterized protein</fullName>
    </submittedName>
</protein>
<comment type="caution">
    <text evidence="1">The sequence shown here is derived from an EMBL/GenBank/DDBJ whole genome shotgun (WGS) entry which is preliminary data.</text>
</comment>
<dbReference type="EMBL" id="MGHA01000078">
    <property type="protein sequence ID" value="OGM56560.1"/>
    <property type="molecule type" value="Genomic_DNA"/>
</dbReference>
<dbReference type="AlphaFoldDB" id="A0A1F8AY51"/>
<sequence>MYEENKLPPQLHEDIIKERDKKLSELNTEIVSNPESEWLEYNVAEGFKVKLPSRAVIEAEALIQDVSGNLKLFQGGPNTLRDHGDIVKNPLSISLIMSGIFQDNKDWEGIKVRIAIQRGMSLYEDEMEKMDYDYTKPGYKQIRSSFNSADKALKALDHLRPMSY</sequence>
<reference evidence="1 2" key="1">
    <citation type="journal article" date="2016" name="Nat. Commun.">
        <title>Thousands of microbial genomes shed light on interconnected biogeochemical processes in an aquifer system.</title>
        <authorList>
            <person name="Anantharaman K."/>
            <person name="Brown C.T."/>
            <person name="Hug L.A."/>
            <person name="Sharon I."/>
            <person name="Castelle C.J."/>
            <person name="Probst A.J."/>
            <person name="Thomas B.C."/>
            <person name="Singh A."/>
            <person name="Wilkins M.J."/>
            <person name="Karaoz U."/>
            <person name="Brodie E.L."/>
            <person name="Williams K.H."/>
            <person name="Hubbard S.S."/>
            <person name="Banfield J.F."/>
        </authorList>
    </citation>
    <scope>NUCLEOTIDE SEQUENCE [LARGE SCALE GENOMIC DNA]</scope>
</reference>
<dbReference type="Proteomes" id="UP000177501">
    <property type="component" value="Unassembled WGS sequence"/>
</dbReference>